<dbReference type="EMBL" id="KE124943">
    <property type="protein sequence ID" value="EPB74429.1"/>
    <property type="molecule type" value="Genomic_DNA"/>
</dbReference>
<accession>A0A0D6LRE0</accession>
<sequence>MKDRYLFSDVCPNSSFDQDMIDEYVVGHLNDKRYRLLAGLQLNGPWQGKDQWTSDTQAYGKKLPKGKSMNKLVWDCDLEKKAKAALGPTCRDDEPKAPKGKTGLFCSINITDIEPELTSAVWVWTEQIDKFTVSDDAISDKKVVYKNHDLREYLNLMRHSITKIGCAEVLCPGKDLNKYRAFCLTDKKPLEDNDVVYNAGKGGCDKGDKCRDGYACEDGLCKKL</sequence>
<organism evidence="2 3">
    <name type="scientific">Ancylostoma ceylanicum</name>
    <dbReference type="NCBI Taxonomy" id="53326"/>
    <lineage>
        <taxon>Eukaryota</taxon>
        <taxon>Metazoa</taxon>
        <taxon>Ecdysozoa</taxon>
        <taxon>Nematoda</taxon>
        <taxon>Chromadorea</taxon>
        <taxon>Rhabditida</taxon>
        <taxon>Rhabditina</taxon>
        <taxon>Rhabditomorpha</taxon>
        <taxon>Strongyloidea</taxon>
        <taxon>Ancylostomatidae</taxon>
        <taxon>Ancylostomatinae</taxon>
        <taxon>Ancylostoma</taxon>
    </lineage>
</organism>
<protein>
    <recommendedName>
        <fullName evidence="1">SCP domain-containing protein</fullName>
    </recommendedName>
</protein>
<keyword evidence="3" id="KW-1185">Reference proteome</keyword>
<dbReference type="CDD" id="cd05380">
    <property type="entry name" value="CAP_euk"/>
    <property type="match status" value="1"/>
</dbReference>
<dbReference type="Gene3D" id="3.40.33.10">
    <property type="entry name" value="CAP"/>
    <property type="match status" value="1"/>
</dbReference>
<dbReference type="SUPFAM" id="SSF55797">
    <property type="entry name" value="PR-1-like"/>
    <property type="match status" value="1"/>
</dbReference>
<evidence type="ECO:0000259" key="1">
    <source>
        <dbReference type="SMART" id="SM00198"/>
    </source>
</evidence>
<proteinExistence type="predicted"/>
<dbReference type="Pfam" id="PF00188">
    <property type="entry name" value="CAP"/>
    <property type="match status" value="1"/>
</dbReference>
<feature type="domain" description="SCP" evidence="1">
    <location>
        <begin position="19"/>
        <end position="188"/>
    </location>
</feature>
<reference evidence="2 3" key="1">
    <citation type="submission" date="2013-05" db="EMBL/GenBank/DDBJ databases">
        <title>Draft genome of the parasitic nematode Anyclostoma ceylanicum.</title>
        <authorList>
            <person name="Mitreva M."/>
        </authorList>
    </citation>
    <scope>NUCLEOTIDE SEQUENCE [LARGE SCALE GENOMIC DNA]</scope>
</reference>
<dbReference type="InterPro" id="IPR014044">
    <property type="entry name" value="CAP_dom"/>
</dbReference>
<gene>
    <name evidence="2" type="ORF">ANCCEY_06497</name>
</gene>
<evidence type="ECO:0000313" key="3">
    <source>
        <dbReference type="Proteomes" id="UP000054495"/>
    </source>
</evidence>
<dbReference type="InterPro" id="IPR035940">
    <property type="entry name" value="CAP_sf"/>
</dbReference>
<dbReference type="Proteomes" id="UP000054495">
    <property type="component" value="Unassembled WGS sequence"/>
</dbReference>
<dbReference type="SMART" id="SM00198">
    <property type="entry name" value="SCP"/>
    <property type="match status" value="1"/>
</dbReference>
<evidence type="ECO:0000313" key="2">
    <source>
        <dbReference type="EMBL" id="EPB74429.1"/>
    </source>
</evidence>
<dbReference type="AlphaFoldDB" id="A0A0D6LRE0"/>
<name>A0A0D6LRE0_9BILA</name>